<keyword evidence="3 9" id="KW-0963">Cytoplasm</keyword>
<comment type="caution">
    <text evidence="13">The sequence shown here is derived from an EMBL/GenBank/DDBJ whole genome shotgun (WGS) entry which is preliminary data.</text>
</comment>
<evidence type="ECO:0000313" key="14">
    <source>
        <dbReference type="Proteomes" id="UP000176404"/>
    </source>
</evidence>
<evidence type="ECO:0000256" key="2">
    <source>
        <dbReference type="ARBA" id="ARBA00010752"/>
    </source>
</evidence>
<evidence type="ECO:0000256" key="3">
    <source>
        <dbReference type="ARBA" id="ARBA00022490"/>
    </source>
</evidence>
<proteinExistence type="inferred from homology"/>
<accession>A0A1F8B9J8</accession>
<dbReference type="GO" id="GO:0003677">
    <property type="term" value="F:DNA binding"/>
    <property type="evidence" value="ECO:0007669"/>
    <property type="project" value="UniProtKB-UniRule"/>
</dbReference>
<comment type="function">
    <text evidence="9">Confers DNA tethering and processivity to DNA polymerases and other proteins. Acts as a clamp, forming a ring around DNA (a reaction catalyzed by the clamp-loading complex) which diffuses in an ATP-independent manner freely and bidirectionally along dsDNA. Initially characterized for its ability to contact the catalytic subunit of DNA polymerase III (Pol III), a complex, multichain enzyme responsible for most of the replicative synthesis in bacteria; Pol III exhibits 3'-5' exonuclease proofreading activity. The beta chain is required for initiation of replication as well as for processivity of DNA replication.</text>
</comment>
<dbReference type="EMBL" id="MGHD01000005">
    <property type="protein sequence ID" value="OGM60349.1"/>
    <property type="molecule type" value="Genomic_DNA"/>
</dbReference>
<evidence type="ECO:0000256" key="8">
    <source>
        <dbReference type="ARBA" id="ARBA00023125"/>
    </source>
</evidence>
<keyword evidence="4 9" id="KW-0808">Transferase</keyword>
<keyword evidence="6 9" id="KW-0235">DNA replication</keyword>
<dbReference type="Pfam" id="PF00712">
    <property type="entry name" value="DNA_pol3_beta"/>
    <property type="match status" value="1"/>
</dbReference>
<dbReference type="SMART" id="SM00480">
    <property type="entry name" value="POL3Bc"/>
    <property type="match status" value="1"/>
</dbReference>
<evidence type="ECO:0000256" key="1">
    <source>
        <dbReference type="ARBA" id="ARBA00004496"/>
    </source>
</evidence>
<keyword evidence="7 9" id="KW-0239">DNA-directed DNA polymerase</keyword>
<evidence type="ECO:0000256" key="4">
    <source>
        <dbReference type="ARBA" id="ARBA00022679"/>
    </source>
</evidence>
<evidence type="ECO:0000256" key="6">
    <source>
        <dbReference type="ARBA" id="ARBA00022705"/>
    </source>
</evidence>
<dbReference type="GO" id="GO:0003887">
    <property type="term" value="F:DNA-directed DNA polymerase activity"/>
    <property type="evidence" value="ECO:0007669"/>
    <property type="project" value="UniProtKB-UniRule"/>
</dbReference>
<organism evidence="13 14">
    <name type="scientific">Candidatus Woesebacteria bacterium RIFCSPLOWO2_01_FULL_39_10b</name>
    <dbReference type="NCBI Taxonomy" id="1802517"/>
    <lineage>
        <taxon>Bacteria</taxon>
        <taxon>Candidatus Woeseibacteriota</taxon>
    </lineage>
</organism>
<reference evidence="13 14" key="1">
    <citation type="journal article" date="2016" name="Nat. Commun.">
        <title>Thousands of microbial genomes shed light on interconnected biogeochemical processes in an aquifer system.</title>
        <authorList>
            <person name="Anantharaman K."/>
            <person name="Brown C.T."/>
            <person name="Hug L.A."/>
            <person name="Sharon I."/>
            <person name="Castelle C.J."/>
            <person name="Probst A.J."/>
            <person name="Thomas B.C."/>
            <person name="Singh A."/>
            <person name="Wilkins M.J."/>
            <person name="Karaoz U."/>
            <person name="Brodie E.L."/>
            <person name="Williams K.H."/>
            <person name="Hubbard S.S."/>
            <person name="Banfield J.F."/>
        </authorList>
    </citation>
    <scope>NUCLEOTIDE SEQUENCE [LARGE SCALE GENOMIC DNA]</scope>
</reference>
<evidence type="ECO:0000259" key="10">
    <source>
        <dbReference type="Pfam" id="PF00712"/>
    </source>
</evidence>
<evidence type="ECO:0000256" key="5">
    <source>
        <dbReference type="ARBA" id="ARBA00022695"/>
    </source>
</evidence>
<dbReference type="Gene3D" id="3.70.10.10">
    <property type="match status" value="1"/>
</dbReference>
<evidence type="ECO:0000259" key="12">
    <source>
        <dbReference type="Pfam" id="PF02768"/>
    </source>
</evidence>
<feature type="domain" description="DNA polymerase III beta sliding clamp N-terminal" evidence="10">
    <location>
        <begin position="1"/>
        <end position="117"/>
    </location>
</feature>
<comment type="subcellular location">
    <subcellularLocation>
        <location evidence="1 9">Cytoplasm</location>
    </subcellularLocation>
</comment>
<dbReference type="GO" id="GO:0008408">
    <property type="term" value="F:3'-5' exonuclease activity"/>
    <property type="evidence" value="ECO:0007669"/>
    <property type="project" value="InterPro"/>
</dbReference>
<dbReference type="InterPro" id="IPR022634">
    <property type="entry name" value="DNA_polIII_beta_N"/>
</dbReference>
<dbReference type="STRING" id="1802517.A2892_03350"/>
<evidence type="ECO:0000256" key="7">
    <source>
        <dbReference type="ARBA" id="ARBA00022932"/>
    </source>
</evidence>
<dbReference type="AlphaFoldDB" id="A0A1F8B9J8"/>
<evidence type="ECO:0000259" key="11">
    <source>
        <dbReference type="Pfam" id="PF02767"/>
    </source>
</evidence>
<name>A0A1F8B9J8_9BACT</name>
<dbReference type="CDD" id="cd00140">
    <property type="entry name" value="beta_clamp"/>
    <property type="match status" value="1"/>
</dbReference>
<dbReference type="Pfam" id="PF02768">
    <property type="entry name" value="DNA_pol3_beta_3"/>
    <property type="match status" value="1"/>
</dbReference>
<dbReference type="PANTHER" id="PTHR30478">
    <property type="entry name" value="DNA POLYMERASE III SUBUNIT BETA"/>
    <property type="match status" value="1"/>
</dbReference>
<dbReference type="Pfam" id="PF02767">
    <property type="entry name" value="DNA_pol3_beta_2"/>
    <property type="match status" value="1"/>
</dbReference>
<comment type="subunit">
    <text evidence="9">Forms a ring-shaped head-to-tail homodimer around DNA.</text>
</comment>
<dbReference type="Gene3D" id="3.10.150.10">
    <property type="entry name" value="DNA Polymerase III, subunit A, domain 2"/>
    <property type="match status" value="1"/>
</dbReference>
<feature type="domain" description="DNA polymerase III beta sliding clamp C-terminal" evidence="12">
    <location>
        <begin position="245"/>
        <end position="367"/>
    </location>
</feature>
<comment type="similarity">
    <text evidence="2 9">Belongs to the beta sliding clamp family.</text>
</comment>
<sequence length="370" mass="40647">MKLLVLQEDLSKALNLASRFTNAKIQLPILSNILLKTQDSKLNVSATNLESSISLNIGAKIESGGDITVPARVINDLVSNLNKGQLSLETDKEKLLIKNNGFESYISGLNSADFPSVPTKAGKGSVIFPEDKFLDALSKVLFAASSDDTRPVLTGILLILDKESLVMVATDGFRLSQKKINLEKSLKDGIRVIIPKNFLSELVRVVAGKDISFSFNKDENQVVFATSFCCLASRIIEGEFPDFEKIIPKAFKIKVKADKEELLQAVKLASVFARDSANVVKLLIGEGFIQFSAESSKYGSQETKVDAKIEGEEVKGFLTAFNFRFLEDLLNSFEGDEVEIELSEPNSPVSFINSKDSDFLHIIMPVRLQG</sequence>
<evidence type="ECO:0000256" key="9">
    <source>
        <dbReference type="PIRNR" id="PIRNR000804"/>
    </source>
</evidence>
<keyword evidence="5 9" id="KW-0548">Nucleotidyltransferase</keyword>
<dbReference type="PANTHER" id="PTHR30478:SF0">
    <property type="entry name" value="BETA SLIDING CLAMP"/>
    <property type="match status" value="1"/>
</dbReference>
<dbReference type="InterPro" id="IPR001001">
    <property type="entry name" value="DNA_polIII_beta"/>
</dbReference>
<dbReference type="Proteomes" id="UP000176404">
    <property type="component" value="Unassembled WGS sequence"/>
</dbReference>
<dbReference type="PIRSF" id="PIRSF000804">
    <property type="entry name" value="DNA_pol_III_b"/>
    <property type="match status" value="1"/>
</dbReference>
<protein>
    <recommendedName>
        <fullName evidence="9">Beta sliding clamp</fullName>
    </recommendedName>
</protein>
<dbReference type="GO" id="GO:0005737">
    <property type="term" value="C:cytoplasm"/>
    <property type="evidence" value="ECO:0007669"/>
    <property type="project" value="UniProtKB-SubCell"/>
</dbReference>
<dbReference type="SUPFAM" id="SSF55979">
    <property type="entry name" value="DNA clamp"/>
    <property type="match status" value="3"/>
</dbReference>
<dbReference type="InterPro" id="IPR046938">
    <property type="entry name" value="DNA_clamp_sf"/>
</dbReference>
<dbReference type="GO" id="GO:0009360">
    <property type="term" value="C:DNA polymerase III complex"/>
    <property type="evidence" value="ECO:0007669"/>
    <property type="project" value="InterPro"/>
</dbReference>
<gene>
    <name evidence="13" type="ORF">A2892_03350</name>
</gene>
<evidence type="ECO:0000313" key="13">
    <source>
        <dbReference type="EMBL" id="OGM60349.1"/>
    </source>
</evidence>
<dbReference type="InterPro" id="IPR022637">
    <property type="entry name" value="DNA_polIII_beta_cen"/>
</dbReference>
<dbReference type="InterPro" id="IPR022635">
    <property type="entry name" value="DNA_polIII_beta_C"/>
</dbReference>
<keyword evidence="8" id="KW-0238">DNA-binding</keyword>
<dbReference type="NCBIfam" id="TIGR00663">
    <property type="entry name" value="dnan"/>
    <property type="match status" value="1"/>
</dbReference>
<feature type="domain" description="DNA polymerase III beta sliding clamp central" evidence="11">
    <location>
        <begin position="129"/>
        <end position="242"/>
    </location>
</feature>
<dbReference type="GO" id="GO:0006271">
    <property type="term" value="P:DNA strand elongation involved in DNA replication"/>
    <property type="evidence" value="ECO:0007669"/>
    <property type="project" value="TreeGrafter"/>
</dbReference>